<organism evidence="2">
    <name type="scientific">Rhipicephalus microplus</name>
    <name type="common">Cattle tick</name>
    <name type="synonym">Boophilus microplus</name>
    <dbReference type="NCBI Taxonomy" id="6941"/>
    <lineage>
        <taxon>Eukaryota</taxon>
        <taxon>Metazoa</taxon>
        <taxon>Ecdysozoa</taxon>
        <taxon>Arthropoda</taxon>
        <taxon>Chelicerata</taxon>
        <taxon>Arachnida</taxon>
        <taxon>Acari</taxon>
        <taxon>Parasitiformes</taxon>
        <taxon>Ixodida</taxon>
        <taxon>Ixodoidea</taxon>
        <taxon>Ixodidae</taxon>
        <taxon>Rhipicephalinae</taxon>
        <taxon>Rhipicephalus</taxon>
        <taxon>Boophilus</taxon>
    </lineage>
</organism>
<protein>
    <submittedName>
        <fullName evidence="2">Putative secreted protein</fullName>
    </submittedName>
</protein>
<keyword evidence="1" id="KW-0812">Transmembrane</keyword>
<dbReference type="AlphaFoldDB" id="A0A6G5A1K5"/>
<keyword evidence="1" id="KW-0472">Membrane</keyword>
<evidence type="ECO:0000256" key="1">
    <source>
        <dbReference type="SAM" id="Phobius"/>
    </source>
</evidence>
<keyword evidence="1" id="KW-1133">Transmembrane helix</keyword>
<sequence length="108" mass="12229">MNLFYLQVHILIVVFTNIPDFFGFMYINSNQCLTCGKKRNICASPIFRALWSMANTLCINNQLVKIIHNALGSNSHIMQVLIFVIENKMEGIAITSHHVLPGKIPQIV</sequence>
<accession>A0A6G5A1K5</accession>
<evidence type="ECO:0000313" key="2">
    <source>
        <dbReference type="EMBL" id="NIE44905.1"/>
    </source>
</evidence>
<name>A0A6G5A1K5_RHIMP</name>
<proteinExistence type="predicted"/>
<feature type="transmembrane region" description="Helical" evidence="1">
    <location>
        <begin position="6"/>
        <end position="27"/>
    </location>
</feature>
<reference evidence="2" key="1">
    <citation type="submission" date="2020-03" db="EMBL/GenBank/DDBJ databases">
        <title>A transcriptome and proteome of the tick Rhipicephalus microplus shaped by the genetic composition of its hosts and developmental stage.</title>
        <authorList>
            <person name="Garcia G.R."/>
            <person name="Ribeiro J.M.C."/>
            <person name="Maruyama S.R."/>
            <person name="Gardinasse L.G."/>
            <person name="Nelson K."/>
            <person name="Ferreira B.R."/>
            <person name="Andrade T.G."/>
            <person name="Santos I.K.F.M."/>
        </authorList>
    </citation>
    <scope>NUCLEOTIDE SEQUENCE</scope>
    <source>
        <strain evidence="2">NSGR</strain>
        <tissue evidence="2">Salivary glands</tissue>
    </source>
</reference>
<dbReference type="EMBL" id="GIKN01002632">
    <property type="protein sequence ID" value="NIE44905.1"/>
    <property type="molecule type" value="Transcribed_RNA"/>
</dbReference>